<evidence type="ECO:0000313" key="3">
    <source>
        <dbReference type="EMBL" id="MWA01917.1"/>
    </source>
</evidence>
<feature type="compositionally biased region" description="Low complexity" evidence="1">
    <location>
        <begin position="74"/>
        <end position="86"/>
    </location>
</feature>
<dbReference type="InterPro" id="IPR007278">
    <property type="entry name" value="DUF397"/>
</dbReference>
<evidence type="ECO:0000256" key="1">
    <source>
        <dbReference type="SAM" id="MobiDB-lite"/>
    </source>
</evidence>
<organism evidence="3 4">
    <name type="scientific">Actinomadura physcomitrii</name>
    <dbReference type="NCBI Taxonomy" id="2650748"/>
    <lineage>
        <taxon>Bacteria</taxon>
        <taxon>Bacillati</taxon>
        <taxon>Actinomycetota</taxon>
        <taxon>Actinomycetes</taxon>
        <taxon>Streptosporangiales</taxon>
        <taxon>Thermomonosporaceae</taxon>
        <taxon>Actinomadura</taxon>
    </lineage>
</organism>
<feature type="region of interest" description="Disordered" evidence="1">
    <location>
        <begin position="54"/>
        <end position="86"/>
    </location>
</feature>
<accession>A0A6I4MD53</accession>
<sequence length="86" mass="9046">MEINWRKSSRSGAINDEACVEVAGVTSGVAIRDSKDPDGGRLTVDGDQFGRLLQRIKGEHSTGSERGRRGRSRSGGASRSAGSVGE</sequence>
<keyword evidence="4" id="KW-1185">Reference proteome</keyword>
<reference evidence="3" key="1">
    <citation type="submission" date="2019-12" db="EMBL/GenBank/DDBJ databases">
        <title>Actinomadura physcomitrii sp. nov., a novel actinomycete isolated from moss [Physcomitrium sphaericum (Ludw) Fuernr].</title>
        <authorList>
            <person name="Zhuang X."/>
        </authorList>
    </citation>
    <scope>NUCLEOTIDE SEQUENCE [LARGE SCALE GENOMIC DNA]</scope>
    <source>
        <strain evidence="3">LD22</strain>
    </source>
</reference>
<gene>
    <name evidence="3" type="ORF">F8568_016365</name>
</gene>
<dbReference type="AlphaFoldDB" id="A0A6I4MD53"/>
<feature type="domain" description="DUF397" evidence="2">
    <location>
        <begin position="4"/>
        <end position="57"/>
    </location>
</feature>
<comment type="caution">
    <text evidence="3">The sequence shown here is derived from an EMBL/GenBank/DDBJ whole genome shotgun (WGS) entry which is preliminary data.</text>
</comment>
<name>A0A6I4MD53_9ACTN</name>
<dbReference type="Pfam" id="PF04149">
    <property type="entry name" value="DUF397"/>
    <property type="match status" value="1"/>
</dbReference>
<protein>
    <submittedName>
        <fullName evidence="3">DUF397 domain-containing protein</fullName>
    </submittedName>
</protein>
<evidence type="ECO:0000259" key="2">
    <source>
        <dbReference type="Pfam" id="PF04149"/>
    </source>
</evidence>
<dbReference type="EMBL" id="WBMS02000011">
    <property type="protein sequence ID" value="MWA01917.1"/>
    <property type="molecule type" value="Genomic_DNA"/>
</dbReference>
<proteinExistence type="predicted"/>
<evidence type="ECO:0000313" key="4">
    <source>
        <dbReference type="Proteomes" id="UP000462055"/>
    </source>
</evidence>
<dbReference type="Proteomes" id="UP000462055">
    <property type="component" value="Unassembled WGS sequence"/>
</dbReference>
<feature type="compositionally biased region" description="Basic and acidic residues" evidence="1">
    <location>
        <begin position="56"/>
        <end position="67"/>
    </location>
</feature>